<reference evidence="2 3" key="1">
    <citation type="submission" date="2017-03" db="EMBL/GenBank/DDBJ databases">
        <title>Lifting the veil on microbial sulfur biogeochemistry in mining wastewaters.</title>
        <authorList>
            <person name="Kantor R.S."/>
            <person name="Colenbrander Nelson T."/>
            <person name="Marshall S."/>
            <person name="Bennett D."/>
            <person name="Apte S."/>
            <person name="Camacho D."/>
            <person name="Thomas B.C."/>
            <person name="Warren L.A."/>
            <person name="Banfield J.F."/>
        </authorList>
    </citation>
    <scope>NUCLEOTIDE SEQUENCE [LARGE SCALE GENOMIC DNA]</scope>
    <source>
        <strain evidence="2">32-69-9</strain>
    </source>
</reference>
<sequence length="149" mass="15991">MTGGFAAGPTVSMASLLERVVYRSDAVTPADGPMDLSAIVATSVRNNARRRMTGALALHDGTFVQVLEGEPEALTTLMETISTDERHRNVRVLARWPVQSQLFLGWAMVQVDTRALSQHLAKLMVQTGSGAQVTGVMADLANARLTSLI</sequence>
<evidence type="ECO:0000259" key="1">
    <source>
        <dbReference type="PROSITE" id="PS50925"/>
    </source>
</evidence>
<dbReference type="PROSITE" id="PS50925">
    <property type="entry name" value="BLUF"/>
    <property type="match status" value="1"/>
</dbReference>
<dbReference type="Pfam" id="PF04940">
    <property type="entry name" value="BLUF"/>
    <property type="match status" value="1"/>
</dbReference>
<name>A0A258FU67_9CAUL</name>
<proteinExistence type="predicted"/>
<accession>A0A258FU67</accession>
<dbReference type="EMBL" id="NCEB01000003">
    <property type="protein sequence ID" value="OYX35737.1"/>
    <property type="molecule type" value="Genomic_DNA"/>
</dbReference>
<protein>
    <recommendedName>
        <fullName evidence="1">BLUF domain-containing protein</fullName>
    </recommendedName>
</protein>
<evidence type="ECO:0000313" key="2">
    <source>
        <dbReference type="EMBL" id="OYX35737.1"/>
    </source>
</evidence>
<dbReference type="GO" id="GO:0009882">
    <property type="term" value="F:blue light photoreceptor activity"/>
    <property type="evidence" value="ECO:0007669"/>
    <property type="project" value="InterPro"/>
</dbReference>
<dbReference type="SUPFAM" id="SSF54975">
    <property type="entry name" value="Acylphosphatase/BLUF domain-like"/>
    <property type="match status" value="1"/>
</dbReference>
<dbReference type="InterPro" id="IPR036046">
    <property type="entry name" value="Acylphosphatase-like_dom_sf"/>
</dbReference>
<evidence type="ECO:0000313" key="3">
    <source>
        <dbReference type="Proteomes" id="UP000215595"/>
    </source>
</evidence>
<dbReference type="InterPro" id="IPR007024">
    <property type="entry name" value="BLUF_domain"/>
</dbReference>
<dbReference type="Gene3D" id="3.30.70.100">
    <property type="match status" value="1"/>
</dbReference>
<feature type="domain" description="BLUF" evidence="1">
    <location>
        <begin position="17"/>
        <end position="109"/>
    </location>
</feature>
<comment type="caution">
    <text evidence="2">The sequence shown here is derived from an EMBL/GenBank/DDBJ whole genome shotgun (WGS) entry which is preliminary data.</text>
</comment>
<gene>
    <name evidence="2" type="ORF">B7Z01_02280</name>
</gene>
<dbReference type="AlphaFoldDB" id="A0A258FU67"/>
<dbReference type="Proteomes" id="UP000215595">
    <property type="component" value="Unassembled WGS sequence"/>
</dbReference>
<dbReference type="GO" id="GO:0071949">
    <property type="term" value="F:FAD binding"/>
    <property type="evidence" value="ECO:0007669"/>
    <property type="project" value="InterPro"/>
</dbReference>
<organism evidence="2 3">
    <name type="scientific">Brevundimonas subvibrioides</name>
    <dbReference type="NCBI Taxonomy" id="74313"/>
    <lineage>
        <taxon>Bacteria</taxon>
        <taxon>Pseudomonadati</taxon>
        <taxon>Pseudomonadota</taxon>
        <taxon>Alphaproteobacteria</taxon>
        <taxon>Caulobacterales</taxon>
        <taxon>Caulobacteraceae</taxon>
        <taxon>Brevundimonas</taxon>
    </lineage>
</organism>
<dbReference type="SMART" id="SM01034">
    <property type="entry name" value="BLUF"/>
    <property type="match status" value="1"/>
</dbReference>